<name>A0A1P8F9I6_9CHLR</name>
<dbReference type="KEGG" id="dfo:Dform_01808"/>
<keyword evidence="1" id="KW-0812">Transmembrane</keyword>
<evidence type="ECO:0000256" key="1">
    <source>
        <dbReference type="SAM" id="Phobius"/>
    </source>
</evidence>
<gene>
    <name evidence="2" type="ORF">Dform_01808</name>
</gene>
<keyword evidence="3" id="KW-1185">Reference proteome</keyword>
<reference evidence="3" key="1">
    <citation type="submission" date="2016-11" db="EMBL/GenBank/DDBJ databases">
        <title>Dehalogenimonas formicexedens sp. nov., a chlorinated alkane respiring bacterium isolated from contaminated groundwater.</title>
        <authorList>
            <person name="Key T.A."/>
            <person name="Bowman K.S."/>
            <person name="Lee I."/>
            <person name="Chun J."/>
            <person name="Albuquerque L."/>
            <person name="da Costa M.S."/>
            <person name="Rainey F.A."/>
            <person name="Moe W.M."/>
        </authorList>
    </citation>
    <scope>NUCLEOTIDE SEQUENCE [LARGE SCALE GENOMIC DNA]</scope>
    <source>
        <strain evidence="3">NSZ-14</strain>
    </source>
</reference>
<protein>
    <submittedName>
        <fullName evidence="2">Uncharacterized protein</fullName>
    </submittedName>
</protein>
<dbReference type="STRING" id="1839801.Dform_01808"/>
<evidence type="ECO:0000313" key="3">
    <source>
        <dbReference type="Proteomes" id="UP000185934"/>
    </source>
</evidence>
<keyword evidence="1" id="KW-1133">Transmembrane helix</keyword>
<organism evidence="2 3">
    <name type="scientific">Dehalogenimonas formicexedens</name>
    <dbReference type="NCBI Taxonomy" id="1839801"/>
    <lineage>
        <taxon>Bacteria</taxon>
        <taxon>Bacillati</taxon>
        <taxon>Chloroflexota</taxon>
        <taxon>Dehalococcoidia</taxon>
        <taxon>Dehalococcoidales</taxon>
        <taxon>Dehalococcoidaceae</taxon>
        <taxon>Dehalogenimonas</taxon>
    </lineage>
</organism>
<sequence>MKQGDNPYTWAGCGLFVSGALVATSSLFILGVAWFTALGLAMIIIAIILLALARSVPKLSPEFSRVLFETGTENLAVLLEELAVSTRAIYLPPRLSNGKSRALIPLAGTLKAEMLKEALPNRLIVRYGAGAQDIGLLITTPGSAAAQLVSDKTETDTELLSATLTAFFSGTLGLADAVNVTNENGSIRVAFSQLRHERVNDRTDRVLGSAPASVATAVAAKMWDYPMIISSEGGNSRKYIVVIERLK</sequence>
<feature type="transmembrane region" description="Helical" evidence="1">
    <location>
        <begin position="7"/>
        <end position="28"/>
    </location>
</feature>
<feature type="transmembrane region" description="Helical" evidence="1">
    <location>
        <begin position="34"/>
        <end position="53"/>
    </location>
</feature>
<proteinExistence type="predicted"/>
<dbReference type="EMBL" id="CP018258">
    <property type="protein sequence ID" value="APV45127.1"/>
    <property type="molecule type" value="Genomic_DNA"/>
</dbReference>
<dbReference type="AlphaFoldDB" id="A0A1P8F9I6"/>
<accession>A0A1P8F9I6</accession>
<dbReference type="Proteomes" id="UP000185934">
    <property type="component" value="Chromosome"/>
</dbReference>
<evidence type="ECO:0000313" key="2">
    <source>
        <dbReference type="EMBL" id="APV45127.1"/>
    </source>
</evidence>
<keyword evidence="1" id="KW-0472">Membrane</keyword>